<dbReference type="PANTHER" id="PTHR34580:SF1">
    <property type="entry name" value="PROTEIN PAFC"/>
    <property type="match status" value="1"/>
</dbReference>
<proteinExistence type="predicted"/>
<feature type="domain" description="WYL" evidence="1">
    <location>
        <begin position="142"/>
        <end position="215"/>
    </location>
</feature>
<keyword evidence="4" id="KW-1185">Reference proteome</keyword>
<protein>
    <submittedName>
        <fullName evidence="3">WYL domain-containing transcriptional regulator</fullName>
    </submittedName>
</protein>
<name>A0ABR7GHC5_9FIRM</name>
<evidence type="ECO:0000313" key="3">
    <source>
        <dbReference type="EMBL" id="MBC5686598.1"/>
    </source>
</evidence>
<dbReference type="RefSeq" id="WP_118281511.1">
    <property type="nucleotide sequence ID" value="NZ_JACOPG010000003.1"/>
</dbReference>
<dbReference type="InterPro" id="IPR026881">
    <property type="entry name" value="WYL_dom"/>
</dbReference>
<dbReference type="InterPro" id="IPR057727">
    <property type="entry name" value="WCX_dom"/>
</dbReference>
<accession>A0ABR7GHC5</accession>
<comment type="caution">
    <text evidence="3">The sequence shown here is derived from an EMBL/GenBank/DDBJ whole genome shotgun (WGS) entry which is preliminary data.</text>
</comment>
<evidence type="ECO:0000259" key="2">
    <source>
        <dbReference type="Pfam" id="PF25583"/>
    </source>
</evidence>
<dbReference type="SUPFAM" id="SSF46785">
    <property type="entry name" value="Winged helix' DNA-binding domain"/>
    <property type="match status" value="1"/>
</dbReference>
<gene>
    <name evidence="3" type="ORF">H8R94_08320</name>
</gene>
<dbReference type="Pfam" id="PF13280">
    <property type="entry name" value="WYL"/>
    <property type="match status" value="1"/>
</dbReference>
<dbReference type="Pfam" id="PF25583">
    <property type="entry name" value="WCX"/>
    <property type="match status" value="1"/>
</dbReference>
<dbReference type="InterPro" id="IPR036390">
    <property type="entry name" value="WH_DNA-bd_sf"/>
</dbReference>
<dbReference type="InterPro" id="IPR051534">
    <property type="entry name" value="CBASS_pafABC_assoc_protein"/>
</dbReference>
<feature type="domain" description="WCX" evidence="2">
    <location>
        <begin position="250"/>
        <end position="322"/>
    </location>
</feature>
<dbReference type="PROSITE" id="PS52050">
    <property type="entry name" value="WYL"/>
    <property type="match status" value="1"/>
</dbReference>
<evidence type="ECO:0000313" key="4">
    <source>
        <dbReference type="Proteomes" id="UP000643810"/>
    </source>
</evidence>
<dbReference type="Proteomes" id="UP000643810">
    <property type="component" value="Unassembled WGS sequence"/>
</dbReference>
<reference evidence="3 4" key="1">
    <citation type="submission" date="2020-08" db="EMBL/GenBank/DDBJ databases">
        <title>Genome public.</title>
        <authorList>
            <person name="Liu C."/>
            <person name="Sun Q."/>
        </authorList>
    </citation>
    <scope>NUCLEOTIDE SEQUENCE [LARGE SCALE GENOMIC DNA]</scope>
    <source>
        <strain evidence="3 4">NSJ-9</strain>
    </source>
</reference>
<dbReference type="PANTHER" id="PTHR34580">
    <property type="match status" value="1"/>
</dbReference>
<dbReference type="EMBL" id="JACOPG010000003">
    <property type="protein sequence ID" value="MBC5686598.1"/>
    <property type="molecule type" value="Genomic_DNA"/>
</dbReference>
<organism evidence="3 4">
    <name type="scientific">Roseburia lenta</name>
    <dbReference type="NCBI Taxonomy" id="2763061"/>
    <lineage>
        <taxon>Bacteria</taxon>
        <taxon>Bacillati</taxon>
        <taxon>Bacillota</taxon>
        <taxon>Clostridia</taxon>
        <taxon>Lachnospirales</taxon>
        <taxon>Lachnospiraceae</taxon>
        <taxon>Roseburia</taxon>
    </lineage>
</organism>
<evidence type="ECO:0000259" key="1">
    <source>
        <dbReference type="Pfam" id="PF13280"/>
    </source>
</evidence>
<sequence>MANVGNQKQKLLYIMEIFLRETDEEHPITAAQIIEKLEAREIVAERKSIYRDIRALQDYGMDIEKAPEQNGFYLAERTFELAELKLLVDAVAASKFITEKKSRELVQKIEHLGSAYQGRHLHRQVVVSDRVKMANERIYYTIDEIYQCIDNNHKMTFQYLEWNDKKEQTLRHGGKWYEVSPAFLLWDNEYYYLVAWDEEASAVRHYRADKILGAKEMEDKRSKEVLAIEDQKADYAKKRFSMFAGAAEIVTLRAPKYMAGVMIDRFGTEVRMRREDEDILVRTEVEVSPQFFGWITGLGPGVQILGPETVRRSYQEHLEQILSAYK</sequence>